<proteinExistence type="predicted"/>
<dbReference type="EMBL" id="MU004379">
    <property type="protein sequence ID" value="KAF2653548.1"/>
    <property type="molecule type" value="Genomic_DNA"/>
</dbReference>
<accession>A0A6A6T409</accession>
<evidence type="ECO:0000313" key="2">
    <source>
        <dbReference type="EMBL" id="KAF2653548.1"/>
    </source>
</evidence>
<organism evidence="2 3">
    <name type="scientific">Lophiostoma macrostomum CBS 122681</name>
    <dbReference type="NCBI Taxonomy" id="1314788"/>
    <lineage>
        <taxon>Eukaryota</taxon>
        <taxon>Fungi</taxon>
        <taxon>Dikarya</taxon>
        <taxon>Ascomycota</taxon>
        <taxon>Pezizomycotina</taxon>
        <taxon>Dothideomycetes</taxon>
        <taxon>Pleosporomycetidae</taxon>
        <taxon>Pleosporales</taxon>
        <taxon>Lophiostomataceae</taxon>
        <taxon>Lophiostoma</taxon>
    </lineage>
</organism>
<evidence type="ECO:0000256" key="1">
    <source>
        <dbReference type="SAM" id="MobiDB-lite"/>
    </source>
</evidence>
<evidence type="ECO:0000313" key="3">
    <source>
        <dbReference type="Proteomes" id="UP000799324"/>
    </source>
</evidence>
<gene>
    <name evidence="2" type="ORF">K491DRAFT_717942</name>
</gene>
<sequence>MAPLKRKRSMDLSPLSTSSYTASTPEAQSPTPLPNNHLAMDMDISPRFNMSQAQEVRNGWGMSSGRTRKRFRDNRPDESVVHENTLHKLYEAQRNPPATFQAAAPSTAIFLAHPTYGCGCHVPSAPKPKQKSTLHSFWNLPAPPVQPAPAQNQPLQMIPRCSDCDRQLISQTEAMNDDLDIDMDIGGNGEDTSAFSCADCGKNVCGACAVVSNARHCLQCATTGSRSGRWW</sequence>
<feature type="compositionally biased region" description="Polar residues" evidence="1">
    <location>
        <begin position="14"/>
        <end position="30"/>
    </location>
</feature>
<name>A0A6A6T409_9PLEO</name>
<dbReference type="Proteomes" id="UP000799324">
    <property type="component" value="Unassembled WGS sequence"/>
</dbReference>
<feature type="region of interest" description="Disordered" evidence="1">
    <location>
        <begin position="1"/>
        <end position="40"/>
    </location>
</feature>
<protein>
    <submittedName>
        <fullName evidence="2">Uncharacterized protein</fullName>
    </submittedName>
</protein>
<reference evidence="2" key="1">
    <citation type="journal article" date="2020" name="Stud. Mycol.">
        <title>101 Dothideomycetes genomes: a test case for predicting lifestyles and emergence of pathogens.</title>
        <authorList>
            <person name="Haridas S."/>
            <person name="Albert R."/>
            <person name="Binder M."/>
            <person name="Bloem J."/>
            <person name="Labutti K."/>
            <person name="Salamov A."/>
            <person name="Andreopoulos B."/>
            <person name="Baker S."/>
            <person name="Barry K."/>
            <person name="Bills G."/>
            <person name="Bluhm B."/>
            <person name="Cannon C."/>
            <person name="Castanera R."/>
            <person name="Culley D."/>
            <person name="Daum C."/>
            <person name="Ezra D."/>
            <person name="Gonzalez J."/>
            <person name="Henrissat B."/>
            <person name="Kuo A."/>
            <person name="Liang C."/>
            <person name="Lipzen A."/>
            <person name="Lutzoni F."/>
            <person name="Magnuson J."/>
            <person name="Mondo S."/>
            <person name="Nolan M."/>
            <person name="Ohm R."/>
            <person name="Pangilinan J."/>
            <person name="Park H.-J."/>
            <person name="Ramirez L."/>
            <person name="Alfaro M."/>
            <person name="Sun H."/>
            <person name="Tritt A."/>
            <person name="Yoshinaga Y."/>
            <person name="Zwiers L.-H."/>
            <person name="Turgeon B."/>
            <person name="Goodwin S."/>
            <person name="Spatafora J."/>
            <person name="Crous P."/>
            <person name="Grigoriev I."/>
        </authorList>
    </citation>
    <scope>NUCLEOTIDE SEQUENCE</scope>
    <source>
        <strain evidence="2">CBS 122681</strain>
    </source>
</reference>
<dbReference type="AlphaFoldDB" id="A0A6A6T409"/>
<dbReference type="OrthoDB" id="5336357at2759"/>
<keyword evidence="3" id="KW-1185">Reference proteome</keyword>